<protein>
    <recommendedName>
        <fullName evidence="4">Secreted protein</fullName>
    </recommendedName>
</protein>
<reference evidence="2 3" key="1">
    <citation type="submission" date="2014-06" db="EMBL/GenBank/DDBJ databases">
        <authorList>
            <person name="Urmite Genomes Urmite Genomes"/>
        </authorList>
    </citation>
    <scope>NUCLEOTIDE SEQUENCE [LARGE SCALE GENOMIC DNA]</scope>
</reference>
<gene>
    <name evidence="2" type="ORF">BN59_03550</name>
</gene>
<sequence>MKKLCLMFIATFMLYNPSVFASAFYNCKSKYALCTTAACKPVPGKKDLVSCNCSVHDGYSVGASRCKGAKQTKEGEVVYSRYYPIKQYVRCSNSRPWAWCLDKPCIVDKKDPTKASCACTIAKNMGDYVIVAKQYSPKVCTTGIISSATVQQSQQITDFLKTQKTLQPFPIKVLNKN</sequence>
<dbReference type="RefSeq" id="WP_044012426.1">
    <property type="nucleotide sequence ID" value="NZ_CCVW01000004.1"/>
</dbReference>
<evidence type="ECO:0008006" key="4">
    <source>
        <dbReference type="Google" id="ProtNLM"/>
    </source>
</evidence>
<dbReference type="AlphaFoldDB" id="A0A078L1W2"/>
<accession>A0A078L1W2</accession>
<organism evidence="2 3">
    <name type="scientific">Legionella massiliensis</name>
    <dbReference type="NCBI Taxonomy" id="1034943"/>
    <lineage>
        <taxon>Bacteria</taxon>
        <taxon>Pseudomonadati</taxon>
        <taxon>Pseudomonadota</taxon>
        <taxon>Gammaproteobacteria</taxon>
        <taxon>Legionellales</taxon>
        <taxon>Legionellaceae</taxon>
        <taxon>Legionella</taxon>
    </lineage>
</organism>
<feature type="signal peptide" evidence="1">
    <location>
        <begin position="1"/>
        <end position="21"/>
    </location>
</feature>
<dbReference type="OrthoDB" id="5643368at2"/>
<dbReference type="EMBL" id="CCSB01000004">
    <property type="protein sequence ID" value="CDZ79232.1"/>
    <property type="molecule type" value="Genomic_DNA"/>
</dbReference>
<name>A0A078L1W2_9GAMM</name>
<evidence type="ECO:0000313" key="2">
    <source>
        <dbReference type="EMBL" id="CDZ79232.1"/>
    </source>
</evidence>
<evidence type="ECO:0000256" key="1">
    <source>
        <dbReference type="SAM" id="SignalP"/>
    </source>
</evidence>
<keyword evidence="3" id="KW-1185">Reference proteome</keyword>
<dbReference type="eggNOG" id="ENOG5032FI7">
    <property type="taxonomic scope" value="Bacteria"/>
</dbReference>
<dbReference type="Proteomes" id="UP000044071">
    <property type="component" value="Unassembled WGS sequence"/>
</dbReference>
<evidence type="ECO:0000313" key="3">
    <source>
        <dbReference type="Proteomes" id="UP000044071"/>
    </source>
</evidence>
<feature type="chain" id="PRO_5009744181" description="Secreted protein" evidence="1">
    <location>
        <begin position="22"/>
        <end position="177"/>
    </location>
</feature>
<keyword evidence="1" id="KW-0732">Signal</keyword>
<proteinExistence type="predicted"/>
<dbReference type="STRING" id="1034943.BN59_03550"/>